<sequence>MIDCLCYYYLEGKCNASDTTCSWVPKLPWNYYTTEIFTETPYDNAVYFGINEDDNVTSTSYLESPKLTACDAIVLRFYSRISNENISLILMMYRKKVWKKEWSLTFNKENEWNFTELTFNISEKSQDVQFRFVPEKSNDNAKGRYAVDVINVTTYTNCLSDTNTRLLVYTFRQKRPGSSTSYHPFIFVIFIGTFLIIVGSIAVCFLYRLASKRYNHWSKQRRIATNRKVHRTNNNEKTEESVALEGDSSIKAIVTT</sequence>
<dbReference type="Gene3D" id="2.60.120.200">
    <property type="match status" value="1"/>
</dbReference>
<keyword evidence="1" id="KW-0472">Membrane</keyword>
<dbReference type="EMBL" id="CAJOBC010001846">
    <property type="protein sequence ID" value="CAF3701971.1"/>
    <property type="molecule type" value="Genomic_DNA"/>
</dbReference>
<feature type="transmembrane region" description="Helical" evidence="1">
    <location>
        <begin position="185"/>
        <end position="210"/>
    </location>
</feature>
<dbReference type="AlphaFoldDB" id="A0A814B571"/>
<evidence type="ECO:0000259" key="2">
    <source>
        <dbReference type="PROSITE" id="PS50060"/>
    </source>
</evidence>
<dbReference type="EMBL" id="CAJNOK010003676">
    <property type="protein sequence ID" value="CAF0910296.1"/>
    <property type="molecule type" value="Genomic_DNA"/>
</dbReference>
<evidence type="ECO:0000313" key="3">
    <source>
        <dbReference type="EMBL" id="CAF0910296.1"/>
    </source>
</evidence>
<gene>
    <name evidence="4" type="ORF">GPM918_LOCUS9755</name>
    <name evidence="3" type="ORF">OVA965_LOCUS10085</name>
    <name evidence="6" type="ORF">SRO942_LOCUS9756</name>
    <name evidence="5" type="ORF">TMI583_LOCUS10080</name>
</gene>
<dbReference type="EMBL" id="CAJOBA010003676">
    <property type="protein sequence ID" value="CAF3689424.1"/>
    <property type="molecule type" value="Genomic_DNA"/>
</dbReference>
<dbReference type="PROSITE" id="PS50060">
    <property type="entry name" value="MAM_2"/>
    <property type="match status" value="1"/>
</dbReference>
<dbReference type="InterPro" id="IPR000998">
    <property type="entry name" value="MAM_dom"/>
</dbReference>
<organism evidence="4 7">
    <name type="scientific">Didymodactylos carnosus</name>
    <dbReference type="NCBI Taxonomy" id="1234261"/>
    <lineage>
        <taxon>Eukaryota</taxon>
        <taxon>Metazoa</taxon>
        <taxon>Spiralia</taxon>
        <taxon>Gnathifera</taxon>
        <taxon>Rotifera</taxon>
        <taxon>Eurotatoria</taxon>
        <taxon>Bdelloidea</taxon>
        <taxon>Philodinida</taxon>
        <taxon>Philodinidae</taxon>
        <taxon>Didymodactylos</taxon>
    </lineage>
</organism>
<dbReference type="InterPro" id="IPR013320">
    <property type="entry name" value="ConA-like_dom_sf"/>
</dbReference>
<evidence type="ECO:0000313" key="6">
    <source>
        <dbReference type="EMBL" id="CAF3701971.1"/>
    </source>
</evidence>
<dbReference type="SUPFAM" id="SSF49899">
    <property type="entry name" value="Concanavalin A-like lectins/glucanases"/>
    <property type="match status" value="1"/>
</dbReference>
<keyword evidence="1" id="KW-0812">Transmembrane</keyword>
<dbReference type="EMBL" id="CAJNOQ010001846">
    <property type="protein sequence ID" value="CAF0922927.1"/>
    <property type="molecule type" value="Genomic_DNA"/>
</dbReference>
<keyword evidence="7" id="KW-1185">Reference proteome</keyword>
<evidence type="ECO:0000313" key="7">
    <source>
        <dbReference type="Proteomes" id="UP000663829"/>
    </source>
</evidence>
<evidence type="ECO:0000256" key="1">
    <source>
        <dbReference type="SAM" id="Phobius"/>
    </source>
</evidence>
<name>A0A814B571_9BILA</name>
<proteinExistence type="predicted"/>
<dbReference type="Proteomes" id="UP000682733">
    <property type="component" value="Unassembled WGS sequence"/>
</dbReference>
<protein>
    <recommendedName>
        <fullName evidence="2">MAM domain-containing protein</fullName>
    </recommendedName>
</protein>
<reference evidence="4" key="1">
    <citation type="submission" date="2021-02" db="EMBL/GenBank/DDBJ databases">
        <authorList>
            <person name="Nowell W R."/>
        </authorList>
    </citation>
    <scope>NUCLEOTIDE SEQUENCE</scope>
</reference>
<keyword evidence="1" id="KW-1133">Transmembrane helix</keyword>
<evidence type="ECO:0000313" key="5">
    <source>
        <dbReference type="EMBL" id="CAF3689424.1"/>
    </source>
</evidence>
<dbReference type="Proteomes" id="UP000677228">
    <property type="component" value="Unassembled WGS sequence"/>
</dbReference>
<dbReference type="Proteomes" id="UP000681722">
    <property type="component" value="Unassembled WGS sequence"/>
</dbReference>
<dbReference type="Proteomes" id="UP000663829">
    <property type="component" value="Unassembled WGS sequence"/>
</dbReference>
<evidence type="ECO:0000313" key="4">
    <source>
        <dbReference type="EMBL" id="CAF0922927.1"/>
    </source>
</evidence>
<accession>A0A814B571</accession>
<dbReference type="GO" id="GO:0016020">
    <property type="term" value="C:membrane"/>
    <property type="evidence" value="ECO:0007669"/>
    <property type="project" value="InterPro"/>
</dbReference>
<feature type="domain" description="MAM" evidence="2">
    <location>
        <begin position="12"/>
        <end position="160"/>
    </location>
</feature>
<comment type="caution">
    <text evidence="4">The sequence shown here is derived from an EMBL/GenBank/DDBJ whole genome shotgun (WGS) entry which is preliminary data.</text>
</comment>